<dbReference type="EMBL" id="MVGR01000005">
    <property type="protein sequence ID" value="OPF15049.1"/>
    <property type="molecule type" value="Genomic_DNA"/>
</dbReference>
<keyword evidence="2" id="KW-0378">Hydrolase</keyword>
<dbReference type="InterPro" id="IPR050273">
    <property type="entry name" value="GppA/Ppx_hydrolase"/>
</dbReference>
<dbReference type="AlphaFoldDB" id="A0A1V4BMF7"/>
<dbReference type="InterPro" id="IPR030673">
    <property type="entry name" value="PyroPPase_GppA_Ppx"/>
</dbReference>
<dbReference type="Pfam" id="PF02541">
    <property type="entry name" value="Ppx-GppA"/>
    <property type="match status" value="1"/>
</dbReference>
<dbReference type="Proteomes" id="UP000189835">
    <property type="component" value="Unassembled WGS sequence"/>
</dbReference>
<dbReference type="Pfam" id="PF21447">
    <property type="entry name" value="Ppx-GppA_III"/>
    <property type="match status" value="1"/>
</dbReference>
<evidence type="ECO:0000259" key="4">
    <source>
        <dbReference type="Pfam" id="PF21447"/>
    </source>
</evidence>
<dbReference type="GO" id="GO:0016462">
    <property type="term" value="F:pyrophosphatase activity"/>
    <property type="evidence" value="ECO:0007669"/>
    <property type="project" value="TreeGrafter"/>
</dbReference>
<dbReference type="Gene3D" id="3.30.420.40">
    <property type="match status" value="1"/>
</dbReference>
<protein>
    <submittedName>
        <fullName evidence="5">Exopolyphosphatase</fullName>
    </submittedName>
</protein>
<dbReference type="Gene3D" id="1.10.3210.10">
    <property type="entry name" value="Hypothetical protein af1432"/>
    <property type="match status" value="1"/>
</dbReference>
<dbReference type="PANTHER" id="PTHR30005:SF0">
    <property type="entry name" value="RETROGRADE REGULATION PROTEIN 2"/>
    <property type="match status" value="1"/>
</dbReference>
<dbReference type="CDD" id="cd24006">
    <property type="entry name" value="ASKHA_NBD_PPX_GppA"/>
    <property type="match status" value="1"/>
</dbReference>
<comment type="similarity">
    <text evidence="1">Belongs to the GppA/Ppx family.</text>
</comment>
<dbReference type="Gene3D" id="3.30.420.150">
    <property type="entry name" value="Exopolyphosphatase. Domain 2"/>
    <property type="match status" value="1"/>
</dbReference>
<dbReference type="SUPFAM" id="SSF53067">
    <property type="entry name" value="Actin-like ATPase domain"/>
    <property type="match status" value="2"/>
</dbReference>
<organism evidence="5 6">
    <name type="scientific">Microcystis aeruginosa KW</name>
    <dbReference type="NCBI Taxonomy" id="1960155"/>
    <lineage>
        <taxon>Bacteria</taxon>
        <taxon>Bacillati</taxon>
        <taxon>Cyanobacteriota</taxon>
        <taxon>Cyanophyceae</taxon>
        <taxon>Oscillatoriophycideae</taxon>
        <taxon>Chroococcales</taxon>
        <taxon>Microcystaceae</taxon>
        <taxon>Microcystis</taxon>
    </lineage>
</organism>
<reference evidence="5 6" key="1">
    <citation type="submission" date="2017-02" db="EMBL/GenBank/DDBJ databases">
        <title>Genome sequence of Microcystis aeruginosa KW.</title>
        <authorList>
            <person name="Oh H.-M."/>
            <person name="Ahn C.-Y."/>
            <person name="Jeong H."/>
            <person name="Srivastava A."/>
            <person name="Lee H.-G."/>
            <person name="Kang S.-R."/>
        </authorList>
    </citation>
    <scope>NUCLEOTIDE SEQUENCE [LARGE SCALE GENOMIC DNA]</scope>
    <source>
        <strain evidence="5 6">KW</strain>
    </source>
</reference>
<evidence type="ECO:0000313" key="5">
    <source>
        <dbReference type="EMBL" id="OPF15049.1"/>
    </source>
</evidence>
<comment type="caution">
    <text evidence="5">The sequence shown here is derived from an EMBL/GenBank/DDBJ whole genome shotgun (WGS) entry which is preliminary data.</text>
</comment>
<accession>A0A1V4BMF7</accession>
<dbReference type="FunFam" id="3.30.420.40:FF:000023">
    <property type="entry name" value="Guanosine-5'-triphosphate,3'-diphosphate pyrophosphatase"/>
    <property type="match status" value="1"/>
</dbReference>
<dbReference type="InterPro" id="IPR048950">
    <property type="entry name" value="Ppx_GppA_C"/>
</dbReference>
<dbReference type="InterPro" id="IPR003695">
    <property type="entry name" value="Ppx_GppA_N"/>
</dbReference>
<name>A0A1V4BMF7_MICAE</name>
<sequence>MVNISNQVIPNRGLAPQAKASDVQILAAIDIGTNSVHMVVVKIEPSLPAFTIIAREKDTVRLGDRDRKTGKLTLAAMERAIAALKRCHDLAISLQADQIIAVATSATREATNGDEFLALIEKEVGISVNLISGQEEARRIYLGVVSGMDFQNQAHIIIDIGGGSTELILADSQEIRFLSSTKIGAVRLTQDLITTDPITPTELAYLRAYTRGMLERAGSEIKHHLQLGEVPRLVGTSGTIETLMTIHALEKLGEIPNPLNGYQLTRKDVKELVKRFAALDYHQRLAILGMSDKRAEIILAGSIVLLEAMTMLDVDKLVLCERALREGVIVDWMLTHGLIDNRLLYQSEIRQRSVLKIAKKYQVNLESAERIAAFSLSLFEQTQAQLHSWNQEAKDLLWAAAILHNSGLYVSHAAHHKHSYYLVRNGELLGYTEIELEVIANIARYHRKSKPKKRHDDFMKLTEYYQYMVRHLSAILRLAVALDRRQIGAIKKIECKYDPEYRTLHLHLFPNNAEDDCALELWSLDYKKPVFEEEFGVKVVATLAFLPLNHEQ</sequence>
<dbReference type="FunFam" id="1.10.3210.10:FF:000025">
    <property type="entry name" value="Exopolyphosphatase"/>
    <property type="match status" value="1"/>
</dbReference>
<evidence type="ECO:0000256" key="1">
    <source>
        <dbReference type="ARBA" id="ARBA00007125"/>
    </source>
</evidence>
<evidence type="ECO:0000256" key="2">
    <source>
        <dbReference type="ARBA" id="ARBA00022801"/>
    </source>
</evidence>
<dbReference type="PANTHER" id="PTHR30005">
    <property type="entry name" value="EXOPOLYPHOSPHATASE"/>
    <property type="match status" value="1"/>
</dbReference>
<dbReference type="InterPro" id="IPR043129">
    <property type="entry name" value="ATPase_NBD"/>
</dbReference>
<feature type="domain" description="Ppx/GppA phosphatase N-terminal" evidence="3">
    <location>
        <begin position="39"/>
        <end position="336"/>
    </location>
</feature>
<feature type="domain" description="Ppx/GppA phosphatase C-terminal" evidence="4">
    <location>
        <begin position="349"/>
        <end position="527"/>
    </location>
</feature>
<dbReference type="PIRSF" id="PIRSF001267">
    <property type="entry name" value="Pyrophosphatase_GppA_Ppx"/>
    <property type="match status" value="1"/>
</dbReference>
<proteinExistence type="inferred from homology"/>
<gene>
    <name evidence="5" type="ORF">B1L04_21035</name>
</gene>
<evidence type="ECO:0000313" key="6">
    <source>
        <dbReference type="Proteomes" id="UP000189835"/>
    </source>
</evidence>
<dbReference type="RefSeq" id="WP_079209269.1">
    <property type="nucleotide sequence ID" value="NZ_MVGR01000005.1"/>
</dbReference>
<evidence type="ECO:0000259" key="3">
    <source>
        <dbReference type="Pfam" id="PF02541"/>
    </source>
</evidence>
<dbReference type="SUPFAM" id="SSF109604">
    <property type="entry name" value="HD-domain/PDEase-like"/>
    <property type="match status" value="1"/>
</dbReference>